<feature type="domain" description="Solute-binding protein family 5" evidence="6">
    <location>
        <begin position="78"/>
        <end position="451"/>
    </location>
</feature>
<keyword evidence="3" id="KW-0813">Transport</keyword>
<evidence type="ECO:0000259" key="6">
    <source>
        <dbReference type="Pfam" id="PF00496"/>
    </source>
</evidence>
<evidence type="ECO:0000256" key="5">
    <source>
        <dbReference type="SAM" id="SignalP"/>
    </source>
</evidence>
<dbReference type="PANTHER" id="PTHR30290:SF10">
    <property type="entry name" value="PERIPLASMIC OLIGOPEPTIDE-BINDING PROTEIN-RELATED"/>
    <property type="match status" value="1"/>
</dbReference>
<dbReference type="InterPro" id="IPR030678">
    <property type="entry name" value="Peptide/Ni-bd"/>
</dbReference>
<dbReference type="PANTHER" id="PTHR30290">
    <property type="entry name" value="PERIPLASMIC BINDING COMPONENT OF ABC TRANSPORTER"/>
    <property type="match status" value="1"/>
</dbReference>
<evidence type="ECO:0000313" key="8">
    <source>
        <dbReference type="Proteomes" id="UP001310692"/>
    </source>
</evidence>
<keyword evidence="4 5" id="KW-0732">Signal</keyword>
<dbReference type="Proteomes" id="UP001310692">
    <property type="component" value="Unassembled WGS sequence"/>
</dbReference>
<dbReference type="InterPro" id="IPR039424">
    <property type="entry name" value="SBP_5"/>
</dbReference>
<dbReference type="RefSeq" id="WP_330196941.1">
    <property type="nucleotide sequence ID" value="NZ_JAZDRO010000005.1"/>
</dbReference>
<dbReference type="SUPFAM" id="SSF53850">
    <property type="entry name" value="Periplasmic binding protein-like II"/>
    <property type="match status" value="1"/>
</dbReference>
<protein>
    <submittedName>
        <fullName evidence="7">Peptide ABC transporter substrate-binding protein</fullName>
    </submittedName>
</protein>
<evidence type="ECO:0000256" key="4">
    <source>
        <dbReference type="ARBA" id="ARBA00022729"/>
    </source>
</evidence>
<evidence type="ECO:0000313" key="7">
    <source>
        <dbReference type="EMBL" id="MEE2567380.1"/>
    </source>
</evidence>
<accession>A0ABU7M0T6</accession>
<comment type="subcellular location">
    <subcellularLocation>
        <location evidence="1">Periplasm</location>
    </subcellularLocation>
</comment>
<comment type="caution">
    <text evidence="7">The sequence shown here is derived from an EMBL/GenBank/DDBJ whole genome shotgun (WGS) entry which is preliminary data.</text>
</comment>
<dbReference type="InterPro" id="IPR000914">
    <property type="entry name" value="SBP_5_dom"/>
</dbReference>
<comment type="similarity">
    <text evidence="2">Belongs to the bacterial solute-binding protein 5 family.</text>
</comment>
<evidence type="ECO:0000256" key="3">
    <source>
        <dbReference type="ARBA" id="ARBA00022448"/>
    </source>
</evidence>
<dbReference type="Gene3D" id="3.10.105.10">
    <property type="entry name" value="Dipeptide-binding Protein, Domain 3"/>
    <property type="match status" value="1"/>
</dbReference>
<name>A0ABU7M0T6_9PROT</name>
<dbReference type="CDD" id="cd08504">
    <property type="entry name" value="PBP2_OppA"/>
    <property type="match status" value="1"/>
</dbReference>
<keyword evidence="8" id="KW-1185">Reference proteome</keyword>
<feature type="chain" id="PRO_5046945471" evidence="5">
    <location>
        <begin position="22"/>
        <end position="550"/>
    </location>
</feature>
<dbReference type="PIRSF" id="PIRSF002741">
    <property type="entry name" value="MppA"/>
    <property type="match status" value="1"/>
</dbReference>
<dbReference type="Gene3D" id="3.40.190.10">
    <property type="entry name" value="Periplasmic binding protein-like II"/>
    <property type="match status" value="1"/>
</dbReference>
<gene>
    <name evidence="7" type="ORF">V0U35_11900</name>
</gene>
<evidence type="ECO:0000256" key="2">
    <source>
        <dbReference type="ARBA" id="ARBA00005695"/>
    </source>
</evidence>
<dbReference type="PROSITE" id="PS51257">
    <property type="entry name" value="PROKAR_LIPOPROTEIN"/>
    <property type="match status" value="1"/>
</dbReference>
<evidence type="ECO:0000256" key="1">
    <source>
        <dbReference type="ARBA" id="ARBA00004418"/>
    </source>
</evidence>
<organism evidence="7 8">
    <name type="scientific">Hyphobacterium marinum</name>
    <dbReference type="NCBI Taxonomy" id="3116574"/>
    <lineage>
        <taxon>Bacteria</taxon>
        <taxon>Pseudomonadati</taxon>
        <taxon>Pseudomonadota</taxon>
        <taxon>Alphaproteobacteria</taxon>
        <taxon>Maricaulales</taxon>
        <taxon>Maricaulaceae</taxon>
        <taxon>Hyphobacterium</taxon>
    </lineage>
</organism>
<sequence length="550" mass="61883">MIRTRTLLGALLIGASSLTLAACGGGGNEADSGLLVLHRGNSAEPLTLDPHKASGTWENNIIGDMFIGLFTDDENASPIPGMAESWDVSEDGLVWTFHLREATWSDGVPVTAGDFEYAFQRILDPNTLAQYASLLYPIQNANAVNTGQLPPEEVGVVAIDDRTLEIRLEFPAPYLPGLLTHYTTFPVPRHVVEEHGDQWVQPRNIVTNGPFRLEEWATNNFVHVVRNERFFDNENVCLDEIYYYPTVDSTAAARRVRNGELDLNNEFPGQHIDRLREEIPDFVRVNPYMGTVYYSANTEHEDLSDARVRNALGMSIDRDFLAREIYRDGRPPAYSMVPPGVANYAGGVQARWADIPVDERREMARELLIEAGYGPDNPLEFEYTYRATADNPRIAPVVQQDWQSIADWVNVTVTQIETQIHYENLRAAGYEVGDGGWIADYNDPYNFLFLAESQSIPMNYSRYQNPAYDELVARANRELDMEVRASMLAEAEQMMIDDMPIIPIVFYINRALVNPNVTGWEDNVLHIHRSRYLCFADADTSETGDTASGD</sequence>
<feature type="signal peptide" evidence="5">
    <location>
        <begin position="1"/>
        <end position="21"/>
    </location>
</feature>
<dbReference type="EMBL" id="JAZDRO010000005">
    <property type="protein sequence ID" value="MEE2567380.1"/>
    <property type="molecule type" value="Genomic_DNA"/>
</dbReference>
<reference evidence="7 8" key="1">
    <citation type="submission" date="2024-01" db="EMBL/GenBank/DDBJ databases">
        <title>Hyphobacterium bacterium isolated from marine sediment.</title>
        <authorList>
            <person name="Zhao S."/>
        </authorList>
    </citation>
    <scope>NUCLEOTIDE SEQUENCE [LARGE SCALE GENOMIC DNA]</scope>
    <source>
        <strain evidence="7 8">Y60-23</strain>
    </source>
</reference>
<proteinExistence type="inferred from homology"/>
<dbReference type="Pfam" id="PF00496">
    <property type="entry name" value="SBP_bac_5"/>
    <property type="match status" value="1"/>
</dbReference>
<dbReference type="Gene3D" id="3.90.76.10">
    <property type="entry name" value="Dipeptide-binding Protein, Domain 1"/>
    <property type="match status" value="1"/>
</dbReference>